<accession>A0A3M7T9X4</accession>
<dbReference type="EMBL" id="REGN01000059">
    <property type="protein sequence ID" value="RNA44775.1"/>
    <property type="molecule type" value="Genomic_DNA"/>
</dbReference>
<reference evidence="7 8" key="1">
    <citation type="journal article" date="2018" name="Sci. Rep.">
        <title>Genomic signatures of local adaptation to the degree of environmental predictability in rotifers.</title>
        <authorList>
            <person name="Franch-Gras L."/>
            <person name="Hahn C."/>
            <person name="Garcia-Roger E.M."/>
            <person name="Carmona M.J."/>
            <person name="Serra M."/>
            <person name="Gomez A."/>
        </authorList>
    </citation>
    <scope>NUCLEOTIDE SEQUENCE [LARGE SCALE GENOMIC DNA]</scope>
    <source>
        <strain evidence="7">HYR1</strain>
    </source>
</reference>
<dbReference type="AlphaFoldDB" id="A0A3M7T9X4"/>
<dbReference type="Pfam" id="PF13520">
    <property type="entry name" value="AA_permease_2"/>
    <property type="match status" value="1"/>
</dbReference>
<dbReference type="PANTHER" id="PTHR43243">
    <property type="entry name" value="INNER MEMBRANE TRANSPORTER YGJI-RELATED"/>
    <property type="match status" value="1"/>
</dbReference>
<dbReference type="PANTHER" id="PTHR43243:SF20">
    <property type="entry name" value="CATIONIC AMINO ACID TRANSPORTER 3"/>
    <property type="match status" value="1"/>
</dbReference>
<evidence type="ECO:0000256" key="2">
    <source>
        <dbReference type="ARBA" id="ARBA00022692"/>
    </source>
</evidence>
<sequence>MNWNFLTRRKKYNAQNILETNLSRVLSLLDITALGVSCTLGNGIYVLAGEVISKYSGPSIVISFIIAGLATFIAAEFGARVPRSGSAYVYIYVTIGEFIAFILGWDLILEYVIGVSSGASALGRYIDAMFGNKIERTLENAMPINVEGIASYPDFLSFGLVILITIFMVVGVKESALLNKLFTLLNIIVTLFIFTSGIFKADFANWKIIADSNLSWIDQNNMNQTCATSDRCGKGGYFPFGFSGVIQGAAKCFYAFIGFDAIASTGEEVLNPKRNIPLSIVLTLLIVSLCYCGTSFVLTLMIPYYIIDPEVPIPQAFDYVGLEWARIVVSIGAIASLTTCLYAAMFPMPRIIYSLASDGLIFKQLSYVMPKLKTPVFAAIFSGLFAGILCLIFDLNQLIDMMSIGTLMAYSVVALCIVILRYRAPENSDNSLTDIESSYFQKIIGYSDESLMKRMFFPLTNKCSVNTSKLVNFLTAIATVLIVALSIILSLITEIKNSYGYLIVSLFLFLLLAIISLAISKQPQDESIKSFKVPFVPVLPFLSVIINTYLMMVLSWHTWLRFGIWFLIGIVVYFLYGINHSAASKKVENEKIKAVPNFK</sequence>
<evidence type="ECO:0000256" key="3">
    <source>
        <dbReference type="ARBA" id="ARBA00022989"/>
    </source>
</evidence>
<feature type="transmembrane region" description="Helical" evidence="5">
    <location>
        <begin position="401"/>
        <end position="420"/>
    </location>
</feature>
<feature type="transmembrane region" description="Helical" evidence="5">
    <location>
        <begin position="181"/>
        <end position="199"/>
    </location>
</feature>
<dbReference type="Proteomes" id="UP000276133">
    <property type="component" value="Unassembled WGS sequence"/>
</dbReference>
<feature type="transmembrane region" description="Helical" evidence="5">
    <location>
        <begin position="374"/>
        <end position="395"/>
    </location>
</feature>
<proteinExistence type="predicted"/>
<evidence type="ECO:0000256" key="5">
    <source>
        <dbReference type="SAM" id="Phobius"/>
    </source>
</evidence>
<dbReference type="InterPro" id="IPR029485">
    <property type="entry name" value="CAT_C"/>
</dbReference>
<feature type="transmembrane region" description="Helical" evidence="5">
    <location>
        <begin position="87"/>
        <end position="105"/>
    </location>
</feature>
<dbReference type="InterPro" id="IPR002293">
    <property type="entry name" value="AA/rel_permease1"/>
</dbReference>
<feature type="transmembrane region" description="Helical" evidence="5">
    <location>
        <begin position="470"/>
        <end position="492"/>
    </location>
</feature>
<keyword evidence="4 5" id="KW-0472">Membrane</keyword>
<keyword evidence="8" id="KW-1185">Reference proteome</keyword>
<evidence type="ECO:0000259" key="6">
    <source>
        <dbReference type="Pfam" id="PF13906"/>
    </source>
</evidence>
<keyword evidence="3 5" id="KW-1133">Transmembrane helix</keyword>
<feature type="transmembrane region" description="Helical" evidence="5">
    <location>
        <begin position="57"/>
        <end position="75"/>
    </location>
</feature>
<dbReference type="OrthoDB" id="3900342at2759"/>
<dbReference type="GO" id="GO:0005886">
    <property type="term" value="C:plasma membrane"/>
    <property type="evidence" value="ECO:0007669"/>
    <property type="project" value="TreeGrafter"/>
</dbReference>
<feature type="transmembrane region" description="Helical" evidence="5">
    <location>
        <begin position="558"/>
        <end position="576"/>
    </location>
</feature>
<feature type="domain" description="Cationic amino acid transporter C-terminal" evidence="6">
    <location>
        <begin position="531"/>
        <end position="581"/>
    </location>
</feature>
<comment type="caution">
    <text evidence="7">The sequence shown here is derived from an EMBL/GenBank/DDBJ whole genome shotgun (WGS) entry which is preliminary data.</text>
</comment>
<evidence type="ECO:0000256" key="1">
    <source>
        <dbReference type="ARBA" id="ARBA00004141"/>
    </source>
</evidence>
<dbReference type="Pfam" id="PF13906">
    <property type="entry name" value="AA_permease_C"/>
    <property type="match status" value="1"/>
</dbReference>
<feature type="transmembrane region" description="Helical" evidence="5">
    <location>
        <begin position="151"/>
        <end position="169"/>
    </location>
</feature>
<evidence type="ECO:0000256" key="4">
    <source>
        <dbReference type="ARBA" id="ARBA00023136"/>
    </source>
</evidence>
<evidence type="ECO:0000313" key="8">
    <source>
        <dbReference type="Proteomes" id="UP000276133"/>
    </source>
</evidence>
<feature type="transmembrane region" description="Helical" evidence="5">
    <location>
        <begin position="21"/>
        <end position="45"/>
    </location>
</feature>
<keyword evidence="2 5" id="KW-0812">Transmembrane</keyword>
<dbReference type="PIRSF" id="PIRSF006060">
    <property type="entry name" value="AA_transporter"/>
    <property type="match status" value="1"/>
</dbReference>
<dbReference type="Gene3D" id="1.20.1740.10">
    <property type="entry name" value="Amino acid/polyamine transporter I"/>
    <property type="match status" value="2"/>
</dbReference>
<evidence type="ECO:0000313" key="7">
    <source>
        <dbReference type="EMBL" id="RNA44775.1"/>
    </source>
</evidence>
<comment type="subcellular location">
    <subcellularLocation>
        <location evidence="1">Membrane</location>
        <topology evidence="1">Multi-pass membrane protein</topology>
    </subcellularLocation>
</comment>
<feature type="transmembrane region" description="Helical" evidence="5">
    <location>
        <begin position="531"/>
        <end position="552"/>
    </location>
</feature>
<dbReference type="STRING" id="10195.A0A3M7T9X4"/>
<protein>
    <submittedName>
        <fullName evidence="7">Cationic amino acid transporter 3 isoform X1</fullName>
    </submittedName>
</protein>
<feature type="transmembrane region" description="Helical" evidence="5">
    <location>
        <begin position="280"/>
        <end position="307"/>
    </location>
</feature>
<gene>
    <name evidence="7" type="ORF">BpHYR1_005853</name>
</gene>
<organism evidence="7 8">
    <name type="scientific">Brachionus plicatilis</name>
    <name type="common">Marine rotifer</name>
    <name type="synonym">Brachionus muelleri</name>
    <dbReference type="NCBI Taxonomy" id="10195"/>
    <lineage>
        <taxon>Eukaryota</taxon>
        <taxon>Metazoa</taxon>
        <taxon>Spiralia</taxon>
        <taxon>Gnathifera</taxon>
        <taxon>Rotifera</taxon>
        <taxon>Eurotatoria</taxon>
        <taxon>Monogononta</taxon>
        <taxon>Pseudotrocha</taxon>
        <taxon>Ploima</taxon>
        <taxon>Brachionidae</taxon>
        <taxon>Brachionus</taxon>
    </lineage>
</organism>
<dbReference type="FunFam" id="1.20.1740.10:FF:000010">
    <property type="entry name" value="probable cationic amino acid transporter"/>
    <property type="match status" value="1"/>
</dbReference>
<feature type="transmembrane region" description="Helical" evidence="5">
    <location>
        <begin position="498"/>
        <end position="519"/>
    </location>
</feature>
<name>A0A3M7T9X4_BRAPC</name>
<dbReference type="GO" id="GO:0015171">
    <property type="term" value="F:amino acid transmembrane transporter activity"/>
    <property type="evidence" value="ECO:0007669"/>
    <property type="project" value="TreeGrafter"/>
</dbReference>
<feature type="transmembrane region" description="Helical" evidence="5">
    <location>
        <begin position="327"/>
        <end position="353"/>
    </location>
</feature>